<sequence>MFARATCARHLTDSTHGIALRLVARLTSTGLDRTLFGQGYMPRPTDEQEHLFTLFPVGGMVLVSPAGIAWVRSPARRDPTWRNTP</sequence>
<protein>
    <submittedName>
        <fullName evidence="2">Uncharacterized protein</fullName>
    </submittedName>
</protein>
<proteinExistence type="predicted"/>
<feature type="transmembrane region" description="Helical" evidence="1">
    <location>
        <begin position="51"/>
        <end position="71"/>
    </location>
</feature>
<reference evidence="2" key="1">
    <citation type="submission" date="2024-07" db="EMBL/GenBank/DDBJ databases">
        <authorList>
            <person name="Yu S.T."/>
        </authorList>
    </citation>
    <scope>NUCLEOTIDE SEQUENCE</scope>
    <source>
        <strain evidence="2">R35</strain>
    </source>
</reference>
<evidence type="ECO:0000313" key="2">
    <source>
        <dbReference type="EMBL" id="XDQ62698.1"/>
    </source>
</evidence>
<name>A0AB39S556_9ACTN</name>
<keyword evidence="1" id="KW-0472">Membrane</keyword>
<keyword evidence="1" id="KW-0812">Transmembrane</keyword>
<keyword evidence="1" id="KW-1133">Transmembrane helix</keyword>
<organism evidence="2">
    <name type="scientific">Streptomyces sp. R35</name>
    <dbReference type="NCBI Taxonomy" id="3238630"/>
    <lineage>
        <taxon>Bacteria</taxon>
        <taxon>Bacillati</taxon>
        <taxon>Actinomycetota</taxon>
        <taxon>Actinomycetes</taxon>
        <taxon>Kitasatosporales</taxon>
        <taxon>Streptomycetaceae</taxon>
        <taxon>Streptomyces</taxon>
    </lineage>
</organism>
<gene>
    <name evidence="2" type="ORF">AB5J50_18780</name>
</gene>
<evidence type="ECO:0000256" key="1">
    <source>
        <dbReference type="SAM" id="Phobius"/>
    </source>
</evidence>
<dbReference type="EMBL" id="CP163440">
    <property type="protein sequence ID" value="XDQ62698.1"/>
    <property type="molecule type" value="Genomic_DNA"/>
</dbReference>
<accession>A0AB39S556</accession>
<dbReference type="AlphaFoldDB" id="A0AB39S556"/>
<dbReference type="RefSeq" id="WP_369259511.1">
    <property type="nucleotide sequence ID" value="NZ_CP163440.1"/>
</dbReference>